<dbReference type="RefSeq" id="WP_342028484.1">
    <property type="nucleotide sequence ID" value="NZ_FNBZ01000003.1"/>
</dbReference>
<dbReference type="Pfam" id="PF13747">
    <property type="entry name" value="DUF4164"/>
    <property type="match status" value="1"/>
</dbReference>
<evidence type="ECO:0000313" key="1">
    <source>
        <dbReference type="EMBL" id="SDG31732.1"/>
    </source>
</evidence>
<organism evidence="1 2">
    <name type="scientific">Bosea robiniae</name>
    <dbReference type="NCBI Taxonomy" id="1036780"/>
    <lineage>
        <taxon>Bacteria</taxon>
        <taxon>Pseudomonadati</taxon>
        <taxon>Pseudomonadota</taxon>
        <taxon>Alphaproteobacteria</taxon>
        <taxon>Hyphomicrobiales</taxon>
        <taxon>Boseaceae</taxon>
        <taxon>Bosea</taxon>
    </lineage>
</organism>
<accession>A0ABY0NXH4</accession>
<evidence type="ECO:0000313" key="2">
    <source>
        <dbReference type="Proteomes" id="UP000199468"/>
    </source>
</evidence>
<reference evidence="1 2" key="1">
    <citation type="submission" date="2016-10" db="EMBL/GenBank/DDBJ databases">
        <authorList>
            <person name="Varghese N."/>
            <person name="Submissions S."/>
        </authorList>
    </citation>
    <scope>NUCLEOTIDE SEQUENCE [LARGE SCALE GENOMIC DNA]</scope>
    <source>
        <strain evidence="1 2">DSM 26672</strain>
    </source>
</reference>
<name>A0ABY0NXH4_9HYPH</name>
<dbReference type="EMBL" id="FNBZ01000003">
    <property type="protein sequence ID" value="SDG31732.1"/>
    <property type="molecule type" value="Genomic_DNA"/>
</dbReference>
<dbReference type="InterPro" id="IPR025310">
    <property type="entry name" value="DUF4164"/>
</dbReference>
<comment type="caution">
    <text evidence="1">The sequence shown here is derived from an EMBL/GenBank/DDBJ whole genome shotgun (WGS) entry which is preliminary data.</text>
</comment>
<dbReference type="SUPFAM" id="SSF57997">
    <property type="entry name" value="Tropomyosin"/>
    <property type="match status" value="1"/>
</dbReference>
<evidence type="ECO:0008006" key="3">
    <source>
        <dbReference type="Google" id="ProtNLM"/>
    </source>
</evidence>
<proteinExistence type="predicted"/>
<gene>
    <name evidence="1" type="ORF">SAMN05421844_103506</name>
</gene>
<keyword evidence="2" id="KW-1185">Reference proteome</keyword>
<sequence>MASLMLDNALARLDTALGQLEAAARRRVEAERGHGNLETELALMQDDRARLAADLDGAMARLGQVETAAADVDQRLERAMNVVGAVIARVEAQPPPEPEAS</sequence>
<protein>
    <recommendedName>
        <fullName evidence="3">DUF4164 family protein</fullName>
    </recommendedName>
</protein>
<dbReference type="Proteomes" id="UP000199468">
    <property type="component" value="Unassembled WGS sequence"/>
</dbReference>